<evidence type="ECO:0000256" key="7">
    <source>
        <dbReference type="ARBA" id="ARBA00023295"/>
    </source>
</evidence>
<evidence type="ECO:0000256" key="2">
    <source>
        <dbReference type="ARBA" id="ARBA00004987"/>
    </source>
</evidence>
<dbReference type="GO" id="GO:0009251">
    <property type="term" value="P:glucan catabolic process"/>
    <property type="evidence" value="ECO:0007669"/>
    <property type="project" value="TreeGrafter"/>
</dbReference>
<dbReference type="Proteomes" id="UP000738349">
    <property type="component" value="Unassembled WGS sequence"/>
</dbReference>
<accession>A0A9P9DLX0</accession>
<sequence>MALIDTESILRKLNDREKVSLLAGIDFWHTKAFPEHGVPSLRLSDEPNGVRGTRFFNSVPAAYLPYSTALGSAFDKDLILEAGSLIGEEAKAKGAHAVLGPTINMQRSPLGGRGFEPYSEDPVVSGMISAAFINGMQSKGVVAALKHFVCKDQEHERNNSRFGTHNPNLSCLRTTKVNGTHAAESKRLLQDVLRKEWNWKGLIMSDWLGTYSTSESINAGLDLEMPGPSRWRGEAAVIVSSTNKLDANALDNCARAVLNLVNDCAASGMPEKAPEHSRDTPETSALLRRLAADAVVLRKNTDNILPLFKDKKSARKSERRIVAK</sequence>
<keyword evidence="6" id="KW-0325">Glycoprotein</keyword>
<dbReference type="InterPro" id="IPR036962">
    <property type="entry name" value="Glyco_hydro_3_N_sf"/>
</dbReference>
<dbReference type="SUPFAM" id="SSF51445">
    <property type="entry name" value="(Trans)glycosidases"/>
    <property type="match status" value="1"/>
</dbReference>
<dbReference type="PRINTS" id="PR00133">
    <property type="entry name" value="GLHYDRLASE3"/>
</dbReference>
<dbReference type="InterPro" id="IPR019800">
    <property type="entry name" value="Glyco_hydro_3_AS"/>
</dbReference>
<dbReference type="PANTHER" id="PTHR42715:SF27">
    <property type="entry name" value="BETA-GLUCOSIDASE-RELATED"/>
    <property type="match status" value="1"/>
</dbReference>
<comment type="similarity">
    <text evidence="3">Belongs to the glycosyl hydrolase 3 family.</text>
</comment>
<dbReference type="InterPro" id="IPR050288">
    <property type="entry name" value="Cellulose_deg_GH3"/>
</dbReference>
<name>A0A9P9DLX0_9HYPO</name>
<evidence type="ECO:0000256" key="4">
    <source>
        <dbReference type="ARBA" id="ARBA00012744"/>
    </source>
</evidence>
<dbReference type="PANTHER" id="PTHR42715">
    <property type="entry name" value="BETA-GLUCOSIDASE"/>
    <property type="match status" value="1"/>
</dbReference>
<organism evidence="9 10">
    <name type="scientific">Dactylonectria macrodidyma</name>
    <dbReference type="NCBI Taxonomy" id="307937"/>
    <lineage>
        <taxon>Eukaryota</taxon>
        <taxon>Fungi</taxon>
        <taxon>Dikarya</taxon>
        <taxon>Ascomycota</taxon>
        <taxon>Pezizomycotina</taxon>
        <taxon>Sordariomycetes</taxon>
        <taxon>Hypocreomycetidae</taxon>
        <taxon>Hypocreales</taxon>
        <taxon>Nectriaceae</taxon>
        <taxon>Dactylonectria</taxon>
    </lineage>
</organism>
<dbReference type="PROSITE" id="PS00775">
    <property type="entry name" value="GLYCOSYL_HYDROL_F3"/>
    <property type="match status" value="1"/>
</dbReference>
<proteinExistence type="inferred from homology"/>
<dbReference type="Gene3D" id="3.20.20.300">
    <property type="entry name" value="Glycoside hydrolase, family 3, N-terminal domain"/>
    <property type="match status" value="2"/>
</dbReference>
<dbReference type="Gene3D" id="3.40.50.1700">
    <property type="entry name" value="Glycoside hydrolase family 3 C-terminal domain"/>
    <property type="match status" value="1"/>
</dbReference>
<evidence type="ECO:0000313" key="10">
    <source>
        <dbReference type="Proteomes" id="UP000738349"/>
    </source>
</evidence>
<evidence type="ECO:0000259" key="8">
    <source>
        <dbReference type="Pfam" id="PF00933"/>
    </source>
</evidence>
<feature type="domain" description="Glycoside hydrolase family 3 N-terminal" evidence="8">
    <location>
        <begin position="173"/>
        <end position="259"/>
    </location>
</feature>
<evidence type="ECO:0000256" key="5">
    <source>
        <dbReference type="ARBA" id="ARBA00022801"/>
    </source>
</evidence>
<comment type="pathway">
    <text evidence="2">Glycan metabolism; cellulose degradation.</text>
</comment>
<evidence type="ECO:0000256" key="6">
    <source>
        <dbReference type="ARBA" id="ARBA00023180"/>
    </source>
</evidence>
<gene>
    <name evidence="9" type="ORF">EDB81DRAFT_847743</name>
</gene>
<protein>
    <recommendedName>
        <fullName evidence="4">beta-glucosidase</fullName>
        <ecNumber evidence="4">3.2.1.21</ecNumber>
    </recommendedName>
</protein>
<reference evidence="9" key="1">
    <citation type="journal article" date="2021" name="Nat. Commun.">
        <title>Genetic determinants of endophytism in the Arabidopsis root mycobiome.</title>
        <authorList>
            <person name="Mesny F."/>
            <person name="Miyauchi S."/>
            <person name="Thiergart T."/>
            <person name="Pickel B."/>
            <person name="Atanasova L."/>
            <person name="Karlsson M."/>
            <person name="Huettel B."/>
            <person name="Barry K.W."/>
            <person name="Haridas S."/>
            <person name="Chen C."/>
            <person name="Bauer D."/>
            <person name="Andreopoulos W."/>
            <person name="Pangilinan J."/>
            <person name="LaButti K."/>
            <person name="Riley R."/>
            <person name="Lipzen A."/>
            <person name="Clum A."/>
            <person name="Drula E."/>
            <person name="Henrissat B."/>
            <person name="Kohler A."/>
            <person name="Grigoriev I.V."/>
            <person name="Martin F.M."/>
            <person name="Hacquard S."/>
        </authorList>
    </citation>
    <scope>NUCLEOTIDE SEQUENCE</scope>
    <source>
        <strain evidence="9">MPI-CAGE-AT-0147</strain>
    </source>
</reference>
<keyword evidence="5 9" id="KW-0378">Hydrolase</keyword>
<keyword evidence="10" id="KW-1185">Reference proteome</keyword>
<dbReference type="OrthoDB" id="47059at2759"/>
<evidence type="ECO:0000313" key="9">
    <source>
        <dbReference type="EMBL" id="KAH7121674.1"/>
    </source>
</evidence>
<dbReference type="GO" id="GO:0008422">
    <property type="term" value="F:beta-glucosidase activity"/>
    <property type="evidence" value="ECO:0007669"/>
    <property type="project" value="UniProtKB-EC"/>
</dbReference>
<evidence type="ECO:0000256" key="1">
    <source>
        <dbReference type="ARBA" id="ARBA00000448"/>
    </source>
</evidence>
<dbReference type="EC" id="3.2.1.21" evidence="4"/>
<keyword evidence="7" id="KW-0326">Glycosidase</keyword>
<dbReference type="EMBL" id="JAGMUV010000024">
    <property type="protein sequence ID" value="KAH7121674.1"/>
    <property type="molecule type" value="Genomic_DNA"/>
</dbReference>
<dbReference type="InterPro" id="IPR017853">
    <property type="entry name" value="GH"/>
</dbReference>
<dbReference type="AlphaFoldDB" id="A0A9P9DLX0"/>
<evidence type="ECO:0000256" key="3">
    <source>
        <dbReference type="ARBA" id="ARBA00005336"/>
    </source>
</evidence>
<dbReference type="Pfam" id="PF00933">
    <property type="entry name" value="Glyco_hydro_3"/>
    <property type="match status" value="2"/>
</dbReference>
<dbReference type="InterPro" id="IPR036881">
    <property type="entry name" value="Glyco_hydro_3_C_sf"/>
</dbReference>
<feature type="domain" description="Glycoside hydrolase family 3 N-terminal" evidence="8">
    <location>
        <begin position="44"/>
        <end position="151"/>
    </location>
</feature>
<comment type="catalytic activity">
    <reaction evidence="1">
        <text>Hydrolysis of terminal, non-reducing beta-D-glucosyl residues with release of beta-D-glucose.</text>
        <dbReference type="EC" id="3.2.1.21"/>
    </reaction>
</comment>
<comment type="caution">
    <text evidence="9">The sequence shown here is derived from an EMBL/GenBank/DDBJ whole genome shotgun (WGS) entry which is preliminary data.</text>
</comment>
<dbReference type="InterPro" id="IPR001764">
    <property type="entry name" value="Glyco_hydro_3_N"/>
</dbReference>